<dbReference type="EMBL" id="JAMOIM010000006">
    <property type="protein sequence ID" value="MCW6508694.1"/>
    <property type="molecule type" value="Genomic_DNA"/>
</dbReference>
<dbReference type="PANTHER" id="PTHR47683">
    <property type="entry name" value="PSEUDOURIDINE SYNTHASE FAMILY PROTEIN-RELATED"/>
    <property type="match status" value="1"/>
</dbReference>
<feature type="compositionally biased region" description="Basic and acidic residues" evidence="7">
    <location>
        <begin position="334"/>
        <end position="358"/>
    </location>
</feature>
<feature type="compositionally biased region" description="Basic and acidic residues" evidence="7">
    <location>
        <begin position="366"/>
        <end position="377"/>
    </location>
</feature>
<proteinExistence type="inferred from homology"/>
<evidence type="ECO:0000256" key="4">
    <source>
        <dbReference type="ARBA" id="ARBA00023235"/>
    </source>
</evidence>
<evidence type="ECO:0000256" key="2">
    <source>
        <dbReference type="ARBA" id="ARBA00008348"/>
    </source>
</evidence>
<dbReference type="Pfam" id="PF01479">
    <property type="entry name" value="S4"/>
    <property type="match status" value="1"/>
</dbReference>
<evidence type="ECO:0000313" key="10">
    <source>
        <dbReference type="Proteomes" id="UP001165667"/>
    </source>
</evidence>
<protein>
    <recommendedName>
        <fullName evidence="6">Pseudouridine synthase</fullName>
        <ecNumber evidence="6">5.4.99.-</ecNumber>
    </recommendedName>
</protein>
<dbReference type="Gene3D" id="3.30.70.580">
    <property type="entry name" value="Pseudouridine synthase I, catalytic domain, N-terminal subdomain"/>
    <property type="match status" value="1"/>
</dbReference>
<evidence type="ECO:0000259" key="8">
    <source>
        <dbReference type="SMART" id="SM00363"/>
    </source>
</evidence>
<keyword evidence="3 5" id="KW-0694">RNA-binding</keyword>
<dbReference type="InterPro" id="IPR020103">
    <property type="entry name" value="PsdUridine_synth_cat_dom_sf"/>
</dbReference>
<reference evidence="9" key="1">
    <citation type="submission" date="2022-05" db="EMBL/GenBank/DDBJ databases">
        <authorList>
            <person name="Pankratov T."/>
        </authorList>
    </citation>
    <scope>NUCLEOTIDE SEQUENCE</scope>
    <source>
        <strain evidence="9">BP6-180914</strain>
    </source>
</reference>
<dbReference type="SUPFAM" id="SSF55120">
    <property type="entry name" value="Pseudouridine synthase"/>
    <property type="match status" value="1"/>
</dbReference>
<dbReference type="SUPFAM" id="SSF55174">
    <property type="entry name" value="Alpha-L RNA-binding motif"/>
    <property type="match status" value="1"/>
</dbReference>
<dbReference type="RefSeq" id="WP_282585060.1">
    <property type="nucleotide sequence ID" value="NZ_JAMOIM010000006.1"/>
</dbReference>
<dbReference type="Gene3D" id="3.10.290.10">
    <property type="entry name" value="RNA-binding S4 domain"/>
    <property type="match status" value="1"/>
</dbReference>
<dbReference type="GO" id="GO:0120159">
    <property type="term" value="F:rRNA pseudouridine synthase activity"/>
    <property type="evidence" value="ECO:0007669"/>
    <property type="project" value="UniProtKB-ARBA"/>
</dbReference>
<gene>
    <name evidence="9" type="ORF">M8523_11765</name>
</gene>
<dbReference type="AlphaFoldDB" id="A0AA41YV45"/>
<evidence type="ECO:0000256" key="6">
    <source>
        <dbReference type="RuleBase" id="RU003887"/>
    </source>
</evidence>
<dbReference type="PROSITE" id="PS01149">
    <property type="entry name" value="PSI_RSU"/>
    <property type="match status" value="1"/>
</dbReference>
<comment type="catalytic activity">
    <reaction evidence="1">
        <text>a uridine in RNA = a pseudouridine in RNA</text>
        <dbReference type="Rhea" id="RHEA:48348"/>
        <dbReference type="Rhea" id="RHEA-COMP:12068"/>
        <dbReference type="Rhea" id="RHEA-COMP:12069"/>
        <dbReference type="ChEBI" id="CHEBI:65314"/>
        <dbReference type="ChEBI" id="CHEBI:65315"/>
    </reaction>
</comment>
<name>A0AA41YV45_9HYPH</name>
<dbReference type="InterPro" id="IPR050343">
    <property type="entry name" value="RsuA_PseudoU_synthase"/>
</dbReference>
<dbReference type="GO" id="GO:0003723">
    <property type="term" value="F:RNA binding"/>
    <property type="evidence" value="ECO:0007669"/>
    <property type="project" value="UniProtKB-KW"/>
</dbReference>
<feature type="compositionally biased region" description="Low complexity" evidence="7">
    <location>
        <begin position="486"/>
        <end position="496"/>
    </location>
</feature>
<dbReference type="Pfam" id="PF00849">
    <property type="entry name" value="PseudoU_synth_2"/>
    <property type="match status" value="1"/>
</dbReference>
<sequence>MTDIRKDTRPAKRAAPETAEVPDDGKERVAKVMARAGLCSRRDAEAWIKEGRVAINGATITSPALNIGPDDVIAVDGHPVTTRERTRLFMYHKPRGLVTTARDPEGRPTVFDALPPELPRLISVGRLDINTEGLLLLTNDGGLARVLELPATGWLRRYRVRANGFVSPEKLHALKDGITIDGIDYAGIEATLDRAQGANVWLTMGLREGKNREIKRVLEHLGLAVNRLIRLSFGPFQLGDLKEGAVEEVRQRILRDQLGETLAAEAGVAWEDAVQAEVVTRAVADRKQADAKARPPRAQAPAKMGGVRAHQDEVPQPRQDRPAPRARPHVSALRAERPGTGDEPRKRITRKSTEDRHGRTIAVERVSVEDKARHRGEGGTSRNARNFARERREAEGGTEARPPRAAPRSAGRAPAPAGAATGKTAAGGNKRAGGFSSERPMTGRAVKDGKFRAGPKSTEGRERPARGGGTKAGGFDAKSGGGRAKPGGTSPRPGGRTPRGRG</sequence>
<dbReference type="InterPro" id="IPR020094">
    <property type="entry name" value="TruA/RsuA/RluB/E/F_N"/>
</dbReference>
<dbReference type="EC" id="5.4.99.-" evidence="6"/>
<dbReference type="InterPro" id="IPR042092">
    <property type="entry name" value="PsdUridine_s_RsuA/RluB/E/F_cat"/>
</dbReference>
<evidence type="ECO:0000256" key="3">
    <source>
        <dbReference type="ARBA" id="ARBA00022884"/>
    </source>
</evidence>
<keyword evidence="10" id="KW-1185">Reference proteome</keyword>
<dbReference type="SMART" id="SM00363">
    <property type="entry name" value="S4"/>
    <property type="match status" value="1"/>
</dbReference>
<dbReference type="GO" id="GO:0000455">
    <property type="term" value="P:enzyme-directed rRNA pseudouridine synthesis"/>
    <property type="evidence" value="ECO:0007669"/>
    <property type="project" value="UniProtKB-ARBA"/>
</dbReference>
<feature type="region of interest" description="Disordered" evidence="7">
    <location>
        <begin position="1"/>
        <end position="25"/>
    </location>
</feature>
<evidence type="ECO:0000256" key="7">
    <source>
        <dbReference type="SAM" id="MobiDB-lite"/>
    </source>
</evidence>
<dbReference type="InterPro" id="IPR018496">
    <property type="entry name" value="PsdUridine_synth_RsuA/RluB_CS"/>
</dbReference>
<comment type="caution">
    <text evidence="9">The sequence shown here is derived from an EMBL/GenBank/DDBJ whole genome shotgun (WGS) entry which is preliminary data.</text>
</comment>
<accession>A0AA41YV45</accession>
<feature type="region of interest" description="Disordered" evidence="7">
    <location>
        <begin position="285"/>
        <end position="502"/>
    </location>
</feature>
<dbReference type="Proteomes" id="UP001165667">
    <property type="component" value="Unassembled WGS sequence"/>
</dbReference>
<feature type="compositionally biased region" description="Low complexity" evidence="7">
    <location>
        <begin position="406"/>
        <end position="434"/>
    </location>
</feature>
<dbReference type="NCBIfam" id="TIGR00093">
    <property type="entry name" value="pseudouridine synthase"/>
    <property type="match status" value="1"/>
</dbReference>
<dbReference type="CDD" id="cd00165">
    <property type="entry name" value="S4"/>
    <property type="match status" value="1"/>
</dbReference>
<feature type="compositionally biased region" description="Basic and acidic residues" evidence="7">
    <location>
        <begin position="309"/>
        <end position="323"/>
    </location>
</feature>
<feature type="compositionally biased region" description="Basic and acidic residues" evidence="7">
    <location>
        <begin position="1"/>
        <end position="10"/>
    </location>
</feature>
<dbReference type="Gene3D" id="3.30.70.1560">
    <property type="entry name" value="Alpha-L RNA-binding motif"/>
    <property type="match status" value="1"/>
</dbReference>
<evidence type="ECO:0000256" key="5">
    <source>
        <dbReference type="PROSITE-ProRule" id="PRU00182"/>
    </source>
</evidence>
<dbReference type="PROSITE" id="PS50889">
    <property type="entry name" value="S4"/>
    <property type="match status" value="1"/>
</dbReference>
<evidence type="ECO:0000256" key="1">
    <source>
        <dbReference type="ARBA" id="ARBA00000073"/>
    </source>
</evidence>
<comment type="similarity">
    <text evidence="2 6">Belongs to the pseudouridine synthase RsuA family.</text>
</comment>
<organism evidence="9 10">
    <name type="scientific">Lichenifustis flavocetrariae</name>
    <dbReference type="NCBI Taxonomy" id="2949735"/>
    <lineage>
        <taxon>Bacteria</taxon>
        <taxon>Pseudomonadati</taxon>
        <taxon>Pseudomonadota</taxon>
        <taxon>Alphaproteobacteria</taxon>
        <taxon>Hyphomicrobiales</taxon>
        <taxon>Lichenihabitantaceae</taxon>
        <taxon>Lichenifustis</taxon>
    </lineage>
</organism>
<evidence type="ECO:0000313" key="9">
    <source>
        <dbReference type="EMBL" id="MCW6508694.1"/>
    </source>
</evidence>
<keyword evidence="4 6" id="KW-0413">Isomerase</keyword>
<dbReference type="InterPro" id="IPR002942">
    <property type="entry name" value="S4_RNA-bd"/>
</dbReference>
<dbReference type="PANTHER" id="PTHR47683:SF3">
    <property type="entry name" value="RIBOSOMAL LARGE SUBUNIT PSEUDOURIDINE SYNTHASE B"/>
    <property type="match status" value="1"/>
</dbReference>
<dbReference type="InterPro" id="IPR036986">
    <property type="entry name" value="S4_RNA-bd_sf"/>
</dbReference>
<dbReference type="InterPro" id="IPR000748">
    <property type="entry name" value="PsdUridine_synth_RsuA/RluB/E/F"/>
</dbReference>
<dbReference type="InterPro" id="IPR006145">
    <property type="entry name" value="PsdUridine_synth_RsuA/RluA"/>
</dbReference>
<feature type="domain" description="RNA-binding S4" evidence="8">
    <location>
        <begin position="27"/>
        <end position="86"/>
    </location>
</feature>